<dbReference type="Proteomes" id="UP000292957">
    <property type="component" value="Unassembled WGS sequence"/>
</dbReference>
<evidence type="ECO:0000313" key="1">
    <source>
        <dbReference type="EMBL" id="TBU21066.1"/>
    </source>
</evidence>
<proteinExistence type="predicted"/>
<gene>
    <name evidence="1" type="ORF">BD311DRAFT_679475</name>
</gene>
<organism evidence="1">
    <name type="scientific">Dichomitus squalens</name>
    <dbReference type="NCBI Taxonomy" id="114155"/>
    <lineage>
        <taxon>Eukaryota</taxon>
        <taxon>Fungi</taxon>
        <taxon>Dikarya</taxon>
        <taxon>Basidiomycota</taxon>
        <taxon>Agaricomycotina</taxon>
        <taxon>Agaricomycetes</taxon>
        <taxon>Polyporales</taxon>
        <taxon>Polyporaceae</taxon>
        <taxon>Dichomitus</taxon>
    </lineage>
</organism>
<feature type="non-terminal residue" evidence="1">
    <location>
        <position position="1"/>
    </location>
</feature>
<sequence>IKANPALYLDEMEEQLFAAWDVLVSLARLSQTLRQLNITHKQVAQEALERNELLHATWQGAYRDIPMQYMVWLDESSIDDCTNQWKEGWIERGLACVRGTALLRTLDRRPFLPPIPSPLTPTFHFRTISFPSPS</sequence>
<accession>A0A4Q9M660</accession>
<protein>
    <submittedName>
        <fullName evidence="1">Uncharacterized protein</fullName>
    </submittedName>
</protein>
<dbReference type="OrthoDB" id="2730708at2759"/>
<reference evidence="1" key="1">
    <citation type="submission" date="2019-01" db="EMBL/GenBank/DDBJ databases">
        <title>Draft genome sequences of three monokaryotic isolates of the white-rot basidiomycete fungus Dichomitus squalens.</title>
        <authorList>
            <consortium name="DOE Joint Genome Institute"/>
            <person name="Lopez S.C."/>
            <person name="Andreopoulos B."/>
            <person name="Pangilinan J."/>
            <person name="Lipzen A."/>
            <person name="Riley R."/>
            <person name="Ahrendt S."/>
            <person name="Ng V."/>
            <person name="Barry K."/>
            <person name="Daum C."/>
            <person name="Grigoriev I.V."/>
            <person name="Hilden K.S."/>
            <person name="Makela M.R."/>
            <person name="de Vries R.P."/>
        </authorList>
    </citation>
    <scope>NUCLEOTIDE SEQUENCE [LARGE SCALE GENOMIC DNA]</scope>
    <source>
        <strain evidence="1">OM18370.1</strain>
    </source>
</reference>
<name>A0A4Q9M660_9APHY</name>
<dbReference type="EMBL" id="ML143805">
    <property type="protein sequence ID" value="TBU21066.1"/>
    <property type="molecule type" value="Genomic_DNA"/>
</dbReference>
<dbReference type="AlphaFoldDB" id="A0A4Q9M660"/>